<proteinExistence type="predicted"/>
<feature type="non-terminal residue" evidence="1">
    <location>
        <position position="1"/>
    </location>
</feature>
<organism evidence="1">
    <name type="scientific">Arion vulgaris</name>
    <dbReference type="NCBI Taxonomy" id="1028688"/>
    <lineage>
        <taxon>Eukaryota</taxon>
        <taxon>Metazoa</taxon>
        <taxon>Spiralia</taxon>
        <taxon>Lophotrochozoa</taxon>
        <taxon>Mollusca</taxon>
        <taxon>Gastropoda</taxon>
        <taxon>Heterobranchia</taxon>
        <taxon>Euthyneura</taxon>
        <taxon>Panpulmonata</taxon>
        <taxon>Eupulmonata</taxon>
        <taxon>Stylommatophora</taxon>
        <taxon>Helicina</taxon>
        <taxon>Arionoidea</taxon>
        <taxon>Arionidae</taxon>
        <taxon>Arion</taxon>
    </lineage>
</organism>
<reference evidence="1" key="1">
    <citation type="submission" date="2014-12" db="EMBL/GenBank/DDBJ databases">
        <title>Insight into the proteome of Arion vulgaris.</title>
        <authorList>
            <person name="Aradska J."/>
            <person name="Bulat T."/>
            <person name="Smidak R."/>
            <person name="Sarate P."/>
            <person name="Gangsoo J."/>
            <person name="Sialana F."/>
            <person name="Bilban M."/>
            <person name="Lubec G."/>
        </authorList>
    </citation>
    <scope>NUCLEOTIDE SEQUENCE</scope>
    <source>
        <tissue evidence="1">Skin</tissue>
    </source>
</reference>
<dbReference type="AlphaFoldDB" id="A0A0B6XWH8"/>
<feature type="non-terminal residue" evidence="1">
    <location>
        <position position="98"/>
    </location>
</feature>
<sequence>ENFTVSQPSISSSIASDAVKDISSNDEHIQIREQDTLYTKNEFIPNSLSSKNGHDNNETLHRTKEYRNLPQIIQQLKNIAVAEGTQIVLECCIISTEI</sequence>
<dbReference type="EMBL" id="HACG01001389">
    <property type="protein sequence ID" value="CEK48254.1"/>
    <property type="molecule type" value="Transcribed_RNA"/>
</dbReference>
<evidence type="ECO:0000313" key="1">
    <source>
        <dbReference type="EMBL" id="CEK48254.1"/>
    </source>
</evidence>
<accession>A0A0B6XWH8</accession>
<protein>
    <submittedName>
        <fullName evidence="1">Uncharacterized protein</fullName>
    </submittedName>
</protein>
<name>A0A0B6XWH8_9EUPU</name>
<gene>
    <name evidence="1" type="primary">ORF3476</name>
</gene>